<evidence type="ECO:0000256" key="3">
    <source>
        <dbReference type="ARBA" id="ARBA00022827"/>
    </source>
</evidence>
<dbReference type="InterPro" id="IPR027477">
    <property type="entry name" value="Succ_DH/fumarate_Rdtase_cat_sf"/>
</dbReference>
<dbReference type="SUPFAM" id="SSF56425">
    <property type="entry name" value="Succinate dehydrogenase/fumarate reductase flavoprotein, catalytic domain"/>
    <property type="match status" value="1"/>
</dbReference>
<dbReference type="InterPro" id="IPR050315">
    <property type="entry name" value="FAD-oxidoreductase_2"/>
</dbReference>
<dbReference type="Gene3D" id="3.50.50.60">
    <property type="entry name" value="FAD/NAD(P)-binding domain"/>
    <property type="match status" value="1"/>
</dbReference>
<dbReference type="Proteomes" id="UP001595279">
    <property type="component" value="Unassembled WGS sequence"/>
</dbReference>
<dbReference type="InterPro" id="IPR003953">
    <property type="entry name" value="FAD-dep_OxRdtase_2_FAD-bd"/>
</dbReference>
<evidence type="ECO:0000259" key="5">
    <source>
        <dbReference type="Pfam" id="PF00890"/>
    </source>
</evidence>
<dbReference type="Pfam" id="PF00890">
    <property type="entry name" value="FAD_binding_2"/>
    <property type="match status" value="1"/>
</dbReference>
<dbReference type="InterPro" id="IPR036188">
    <property type="entry name" value="FAD/NAD-bd_sf"/>
</dbReference>
<dbReference type="NCBIfam" id="NF006130">
    <property type="entry name" value="PRK08274.1"/>
    <property type="match status" value="1"/>
</dbReference>
<proteinExistence type="predicted"/>
<evidence type="ECO:0000256" key="2">
    <source>
        <dbReference type="ARBA" id="ARBA00022630"/>
    </source>
</evidence>
<reference evidence="7" key="1">
    <citation type="journal article" date="2019" name="Int. J. Syst. Evol. Microbiol.">
        <title>The Global Catalogue of Microorganisms (GCM) 10K type strain sequencing project: providing services to taxonomists for standard genome sequencing and annotation.</title>
        <authorList>
            <consortium name="The Broad Institute Genomics Platform"/>
            <consortium name="The Broad Institute Genome Sequencing Center for Infectious Disease"/>
            <person name="Wu L."/>
            <person name="Ma J."/>
        </authorList>
    </citation>
    <scope>NUCLEOTIDE SEQUENCE [LARGE SCALE GENOMIC DNA]</scope>
    <source>
        <strain evidence="7">KCTC 13128</strain>
    </source>
</reference>
<name>A0ABV7D068_9BACI</name>
<evidence type="ECO:0000313" key="6">
    <source>
        <dbReference type="EMBL" id="MFC3041815.1"/>
    </source>
</evidence>
<dbReference type="SUPFAM" id="SSF51905">
    <property type="entry name" value="FAD/NAD(P)-binding domain"/>
    <property type="match status" value="1"/>
</dbReference>
<keyword evidence="3" id="KW-0274">FAD</keyword>
<organism evidence="6 7">
    <name type="scientific">Virgibacillus xinjiangensis</name>
    <dbReference type="NCBI Taxonomy" id="393090"/>
    <lineage>
        <taxon>Bacteria</taxon>
        <taxon>Bacillati</taxon>
        <taxon>Bacillota</taxon>
        <taxon>Bacilli</taxon>
        <taxon>Bacillales</taxon>
        <taxon>Bacillaceae</taxon>
        <taxon>Virgibacillus</taxon>
    </lineage>
</organism>
<dbReference type="PANTHER" id="PTHR43400:SF7">
    <property type="entry name" value="FAD-DEPENDENT OXIDOREDUCTASE 2 FAD BINDING DOMAIN-CONTAINING PROTEIN"/>
    <property type="match status" value="1"/>
</dbReference>
<comment type="caution">
    <text evidence="6">The sequence shown here is derived from an EMBL/GenBank/DDBJ whole genome shotgun (WGS) entry which is preliminary data.</text>
</comment>
<protein>
    <submittedName>
        <fullName evidence="6">FAD-dependent tricarballylate dehydrogenase TcuA</fullName>
    </submittedName>
</protein>
<evidence type="ECO:0000256" key="1">
    <source>
        <dbReference type="ARBA" id="ARBA00001974"/>
    </source>
</evidence>
<gene>
    <name evidence="6" type="primary">tcuA</name>
    <name evidence="6" type="ORF">ACFOGI_16390</name>
</gene>
<dbReference type="RefSeq" id="WP_390274940.1">
    <property type="nucleotide sequence ID" value="NZ_JBHRSA010000058.1"/>
</dbReference>
<evidence type="ECO:0000256" key="4">
    <source>
        <dbReference type="ARBA" id="ARBA00023002"/>
    </source>
</evidence>
<evidence type="ECO:0000313" key="7">
    <source>
        <dbReference type="Proteomes" id="UP001595279"/>
    </source>
</evidence>
<comment type="cofactor">
    <cofactor evidence="1">
        <name>FAD</name>
        <dbReference type="ChEBI" id="CHEBI:57692"/>
    </cofactor>
</comment>
<dbReference type="Gene3D" id="3.90.700.10">
    <property type="entry name" value="Succinate dehydrogenase/fumarate reductase flavoprotein, catalytic domain"/>
    <property type="match status" value="1"/>
</dbReference>
<keyword evidence="4" id="KW-0560">Oxidoreductase</keyword>
<dbReference type="EMBL" id="JBHRSA010000058">
    <property type="protein sequence ID" value="MFC3041815.1"/>
    <property type="molecule type" value="Genomic_DNA"/>
</dbReference>
<sequence>MAENTNEMDFDIVVVGCGVAGTAAALSAAEQAKGLDRPLRVVILERSGYETRGGNSRDTAAYLRMEDETKVAENFVEEMMEFSGGSSDENYIRTLSEKAGETISWVKERGVEFDYLPTLFLTANRPRLLPVGGGRAILDQLSKHAERLDVQIAYQSTAWRLGIGDDGSVNEIWIRSEDGTSTKVTTRAVILANGGFQGNAEMLTRYLGKDAYKLPTIAPGGMFNKGEGIHMAFDLGAKSSGQLDSFHAEPSDPRSNRGDAAVMTYPYGILVDRSGSRFVDEGVSTIDEQYEAVARRIFDLPDHVAYMISDQRMFDIEDYENAIQTEKPPIQAETIEELAEKINIPPEKLKKTVEEYNAAVQPGEFDPKNLDGKCTKGLTPEKSNWAISIDKGPFICYPIQCSNVFTYGGIATDNRSRVLSQDDYPIPGLYAAGEVTGLYHGKYPGGTSVMRGLVFGRIAGEEAAKFVAEVPETVR</sequence>
<feature type="domain" description="FAD-dependent oxidoreductase 2 FAD-binding" evidence="5">
    <location>
        <begin position="11"/>
        <end position="447"/>
    </location>
</feature>
<dbReference type="PRINTS" id="PR00368">
    <property type="entry name" value="FADPNR"/>
</dbReference>
<dbReference type="PANTHER" id="PTHR43400">
    <property type="entry name" value="FUMARATE REDUCTASE"/>
    <property type="match status" value="1"/>
</dbReference>
<accession>A0ABV7D068</accession>
<keyword evidence="7" id="KW-1185">Reference proteome</keyword>
<keyword evidence="2" id="KW-0285">Flavoprotein</keyword>